<evidence type="ECO:0000313" key="3">
    <source>
        <dbReference type="Proteomes" id="UP000664940"/>
    </source>
</evidence>
<dbReference type="EMBL" id="JABVXQ010000008">
    <property type="protein sequence ID" value="KAF6093191.1"/>
    <property type="molecule type" value="Genomic_DNA"/>
</dbReference>
<sequence>MSTCWGAPLTNTFLRRWRRRRLAVLPRQDSSQAPSLPHPVPTPSSTWPARSGRTRSSSSGRRRKRKKERY</sequence>
<dbReference type="AlphaFoldDB" id="A0A834DUG1"/>
<accession>A0A834DUG1</accession>
<feature type="region of interest" description="Disordered" evidence="1">
    <location>
        <begin position="25"/>
        <end position="70"/>
    </location>
</feature>
<reference evidence="2 3" key="1">
    <citation type="journal article" date="2020" name="Nature">
        <title>Six reference-quality genomes reveal evolution of bat adaptations.</title>
        <authorList>
            <person name="Jebb D."/>
            <person name="Huang Z."/>
            <person name="Pippel M."/>
            <person name="Hughes G.M."/>
            <person name="Lavrichenko K."/>
            <person name="Devanna P."/>
            <person name="Winkler S."/>
            <person name="Jermiin L.S."/>
            <person name="Skirmuntt E.C."/>
            <person name="Katzourakis A."/>
            <person name="Burkitt-Gray L."/>
            <person name="Ray D.A."/>
            <person name="Sullivan K.A.M."/>
            <person name="Roscito J.G."/>
            <person name="Kirilenko B.M."/>
            <person name="Davalos L.M."/>
            <person name="Corthals A.P."/>
            <person name="Power M.L."/>
            <person name="Jones G."/>
            <person name="Ransome R.D."/>
            <person name="Dechmann D.K.N."/>
            <person name="Locatelli A.G."/>
            <person name="Puechmaille S.J."/>
            <person name="Fedrigo O."/>
            <person name="Jarvis E.D."/>
            <person name="Hiller M."/>
            <person name="Vernes S.C."/>
            <person name="Myers E.W."/>
            <person name="Teeling E.C."/>
        </authorList>
    </citation>
    <scope>NUCLEOTIDE SEQUENCE [LARGE SCALE GENOMIC DNA]</scope>
    <source>
        <strain evidence="2">Bat1K_MPI-CBG_1</strain>
    </source>
</reference>
<feature type="compositionally biased region" description="Basic residues" evidence="1">
    <location>
        <begin position="60"/>
        <end position="70"/>
    </location>
</feature>
<proteinExistence type="predicted"/>
<protein>
    <submittedName>
        <fullName evidence="2">CWC25 spliceosome associated protein-like protein</fullName>
    </submittedName>
</protein>
<evidence type="ECO:0000256" key="1">
    <source>
        <dbReference type="SAM" id="MobiDB-lite"/>
    </source>
</evidence>
<name>A0A834DUG1_9CHIR</name>
<dbReference type="Proteomes" id="UP000664940">
    <property type="component" value="Unassembled WGS sequence"/>
</dbReference>
<gene>
    <name evidence="2" type="ORF">HJG60_003481</name>
</gene>
<evidence type="ECO:0000313" key="2">
    <source>
        <dbReference type="EMBL" id="KAF6093191.1"/>
    </source>
</evidence>
<organism evidence="2 3">
    <name type="scientific">Phyllostomus discolor</name>
    <name type="common">pale spear-nosed bat</name>
    <dbReference type="NCBI Taxonomy" id="89673"/>
    <lineage>
        <taxon>Eukaryota</taxon>
        <taxon>Metazoa</taxon>
        <taxon>Chordata</taxon>
        <taxon>Craniata</taxon>
        <taxon>Vertebrata</taxon>
        <taxon>Euteleostomi</taxon>
        <taxon>Mammalia</taxon>
        <taxon>Eutheria</taxon>
        <taxon>Laurasiatheria</taxon>
        <taxon>Chiroptera</taxon>
        <taxon>Yangochiroptera</taxon>
        <taxon>Phyllostomidae</taxon>
        <taxon>Phyllostominae</taxon>
        <taxon>Phyllostomus</taxon>
    </lineage>
</organism>
<feature type="compositionally biased region" description="Low complexity" evidence="1">
    <location>
        <begin position="50"/>
        <end position="59"/>
    </location>
</feature>
<comment type="caution">
    <text evidence="2">The sequence shown here is derived from an EMBL/GenBank/DDBJ whole genome shotgun (WGS) entry which is preliminary data.</text>
</comment>